<accession>A0A1E7FUJ8</accession>
<sequence>MTGEGGEGEIDNETTEVVDVVPFATIVGNGRIGDALAKAGNCIVLGRNDKIDPNGDGPIYLATRNDALEVIIDECPTNRQKDLVFLQNGYLNSLLETKNLTTNTQVLLYLSVASKGITPTDGVTTYNPEGLTTACGEWATNFQQRLAALDLKCNVVSSIEYRPSMYEKLIWISTYMLVGAANDCRSVGEASKNHSQQIENIVNELVLGVSVKEGITFADGTMNRLQSYTDVVADFPCGVKEFEWRNQYFYDLGDDTVPIHNTLLKECSKKGLLSFDLP</sequence>
<protein>
    <submittedName>
        <fullName evidence="1">Uncharacterized protein</fullName>
    </submittedName>
</protein>
<dbReference type="Proteomes" id="UP000095751">
    <property type="component" value="Unassembled WGS sequence"/>
</dbReference>
<gene>
    <name evidence="1" type="ORF">FRACYDRAFT_224349</name>
</gene>
<name>A0A1E7FUJ8_9STRA</name>
<evidence type="ECO:0000313" key="1">
    <source>
        <dbReference type="EMBL" id="OEU21513.1"/>
    </source>
</evidence>
<dbReference type="AlphaFoldDB" id="A0A1E7FUJ8"/>
<dbReference type="KEGG" id="fcy:FRACYDRAFT_224349"/>
<keyword evidence="2" id="KW-1185">Reference proteome</keyword>
<dbReference type="PANTHER" id="PTHR34044">
    <property type="entry name" value="NUCLEAR PROTEIN"/>
    <property type="match status" value="1"/>
</dbReference>
<dbReference type="OrthoDB" id="38730at2759"/>
<dbReference type="InParanoid" id="A0A1E7FUJ8"/>
<proteinExistence type="predicted"/>
<dbReference type="PANTHER" id="PTHR34044:SF1">
    <property type="entry name" value="NUCLEAR PROTEIN"/>
    <property type="match status" value="1"/>
</dbReference>
<reference evidence="1 2" key="1">
    <citation type="submission" date="2016-09" db="EMBL/GenBank/DDBJ databases">
        <title>Extensive genetic diversity and differential bi-allelic expression allows diatom success in the polar Southern Ocean.</title>
        <authorList>
            <consortium name="DOE Joint Genome Institute"/>
            <person name="Mock T."/>
            <person name="Otillar R.P."/>
            <person name="Strauss J."/>
            <person name="Dupont C."/>
            <person name="Frickenhaus S."/>
            <person name="Maumus F."/>
            <person name="Mcmullan M."/>
            <person name="Sanges R."/>
            <person name="Schmutz J."/>
            <person name="Toseland A."/>
            <person name="Valas R."/>
            <person name="Veluchamy A."/>
            <person name="Ward B.J."/>
            <person name="Allen A."/>
            <person name="Barry K."/>
            <person name="Falciatore A."/>
            <person name="Ferrante M."/>
            <person name="Fortunato A.E."/>
            <person name="Gloeckner G."/>
            <person name="Gruber A."/>
            <person name="Hipkin R."/>
            <person name="Janech M."/>
            <person name="Kroth P."/>
            <person name="Leese F."/>
            <person name="Lindquist E."/>
            <person name="Lyon B.R."/>
            <person name="Martin J."/>
            <person name="Mayer C."/>
            <person name="Parker M."/>
            <person name="Quesneville H."/>
            <person name="Raymond J."/>
            <person name="Uhlig C."/>
            <person name="Valentin K.U."/>
            <person name="Worden A.Z."/>
            <person name="Armbrust E.V."/>
            <person name="Bowler C."/>
            <person name="Green B."/>
            <person name="Moulton V."/>
            <person name="Van Oosterhout C."/>
            <person name="Grigoriev I."/>
        </authorList>
    </citation>
    <scope>NUCLEOTIDE SEQUENCE [LARGE SCALE GENOMIC DNA]</scope>
    <source>
        <strain evidence="1 2">CCMP1102</strain>
    </source>
</reference>
<dbReference type="EMBL" id="KV784354">
    <property type="protein sequence ID" value="OEU21513.1"/>
    <property type="molecule type" value="Genomic_DNA"/>
</dbReference>
<organism evidence="1 2">
    <name type="scientific">Fragilariopsis cylindrus CCMP1102</name>
    <dbReference type="NCBI Taxonomy" id="635003"/>
    <lineage>
        <taxon>Eukaryota</taxon>
        <taxon>Sar</taxon>
        <taxon>Stramenopiles</taxon>
        <taxon>Ochrophyta</taxon>
        <taxon>Bacillariophyta</taxon>
        <taxon>Bacillariophyceae</taxon>
        <taxon>Bacillariophycidae</taxon>
        <taxon>Bacillariales</taxon>
        <taxon>Bacillariaceae</taxon>
        <taxon>Fragilariopsis</taxon>
    </lineage>
</organism>
<evidence type="ECO:0000313" key="2">
    <source>
        <dbReference type="Proteomes" id="UP000095751"/>
    </source>
</evidence>